<evidence type="ECO:0000259" key="4">
    <source>
        <dbReference type="Pfam" id="PF01370"/>
    </source>
</evidence>
<feature type="region of interest" description="Disordered" evidence="3">
    <location>
        <begin position="360"/>
        <end position="388"/>
    </location>
</feature>
<dbReference type="Gene3D" id="3.40.50.720">
    <property type="entry name" value="NAD(P)-binding Rossmann-like Domain"/>
    <property type="match status" value="1"/>
</dbReference>
<reference evidence="5" key="1">
    <citation type="submission" date="2021-01" db="EMBL/GenBank/DDBJ databases">
        <authorList>
            <person name="Corre E."/>
            <person name="Pelletier E."/>
            <person name="Niang G."/>
            <person name="Scheremetjew M."/>
            <person name="Finn R."/>
            <person name="Kale V."/>
            <person name="Holt S."/>
            <person name="Cochrane G."/>
            <person name="Meng A."/>
            <person name="Brown T."/>
            <person name="Cohen L."/>
        </authorList>
    </citation>
    <scope>NUCLEOTIDE SEQUENCE</scope>
    <source>
        <strain evidence="5">RCC1693</strain>
    </source>
</reference>
<keyword evidence="2" id="KW-0520">NAD</keyword>
<accession>A0A7S2C9X7</accession>
<dbReference type="Pfam" id="PF01370">
    <property type="entry name" value="Epimerase"/>
    <property type="match status" value="1"/>
</dbReference>
<dbReference type="EMBL" id="HBGT01018106">
    <property type="protein sequence ID" value="CAD9419378.1"/>
    <property type="molecule type" value="Transcribed_RNA"/>
</dbReference>
<evidence type="ECO:0000313" key="5">
    <source>
        <dbReference type="EMBL" id="CAD9419378.1"/>
    </source>
</evidence>
<proteinExistence type="inferred from homology"/>
<sequence length="388" mass="43055">MAAAVEQTARMSFPPPTAGARVCIGGGAGFIGSHLAKRMMSEGWYVICVDWKDNEFMQPDEFCNEFLKLDLRQIENCLTATKDCNQVFNLAADMGGMGFIESNQSVLLFNNTMISFNMLEAARTNGAARYFYSSTACVYNEDYQLDPSNPGLKESYAWPAKPQDTYGLEKLYAEEMALAYAKDFDIVTRVARYHNVYGPHGTWKGGREKAPAAFCRKAICSTDFFEMWGDGEQTRSFMFVDDCVEGSLRIMNSDYELPLNLGTEEMVSMNEFAAIAMSYESKTLPIKHIPGPQGVRGRNSDNTLIREKLGWSPSISIRDGLEKAYFWIKAQADAEAASGVDITQYGHSKVVVQTTESLVSNAAGGGSRPEDQSDAPENVNYDTTRTDR</sequence>
<dbReference type="Gene3D" id="3.90.25.10">
    <property type="entry name" value="UDP-galactose 4-epimerase, domain 1"/>
    <property type="match status" value="1"/>
</dbReference>
<protein>
    <recommendedName>
        <fullName evidence="4">NAD-dependent epimerase/dehydratase domain-containing protein</fullName>
    </recommendedName>
</protein>
<evidence type="ECO:0000256" key="2">
    <source>
        <dbReference type="ARBA" id="ARBA00023027"/>
    </source>
</evidence>
<dbReference type="AlphaFoldDB" id="A0A7S2C9X7"/>
<dbReference type="SUPFAM" id="SSF51735">
    <property type="entry name" value="NAD(P)-binding Rossmann-fold domains"/>
    <property type="match status" value="1"/>
</dbReference>
<evidence type="ECO:0000256" key="3">
    <source>
        <dbReference type="SAM" id="MobiDB-lite"/>
    </source>
</evidence>
<feature type="domain" description="NAD-dependent epimerase/dehydratase" evidence="4">
    <location>
        <begin position="22"/>
        <end position="253"/>
    </location>
</feature>
<evidence type="ECO:0000256" key="1">
    <source>
        <dbReference type="ARBA" id="ARBA00007637"/>
    </source>
</evidence>
<dbReference type="InterPro" id="IPR001509">
    <property type="entry name" value="Epimerase_deHydtase"/>
</dbReference>
<comment type="similarity">
    <text evidence="1">Belongs to the NAD(P)-dependent epimerase/dehydratase family.</text>
</comment>
<name>A0A7S2C9X7_9STRA</name>
<organism evidence="5">
    <name type="scientific">Florenciella parvula</name>
    <dbReference type="NCBI Taxonomy" id="236787"/>
    <lineage>
        <taxon>Eukaryota</taxon>
        <taxon>Sar</taxon>
        <taxon>Stramenopiles</taxon>
        <taxon>Ochrophyta</taxon>
        <taxon>Dictyochophyceae</taxon>
        <taxon>Florenciellales</taxon>
        <taxon>Florenciella</taxon>
    </lineage>
</organism>
<dbReference type="PANTHER" id="PTHR43574">
    <property type="entry name" value="EPIMERASE-RELATED"/>
    <property type="match status" value="1"/>
</dbReference>
<gene>
    <name evidence="5" type="ORF">FPAR1323_LOCUS9532</name>
</gene>
<dbReference type="InterPro" id="IPR036291">
    <property type="entry name" value="NAD(P)-bd_dom_sf"/>
</dbReference>